<dbReference type="OrthoDB" id="640249at2759"/>
<keyword evidence="3" id="KW-0862">Zinc</keyword>
<accession>A0A815JFK0</accession>
<dbReference type="EMBL" id="CAJOBC010081808">
    <property type="protein sequence ID" value="CAF4276907.1"/>
    <property type="molecule type" value="Genomic_DNA"/>
</dbReference>
<evidence type="ECO:0000256" key="2">
    <source>
        <dbReference type="ARBA" id="ARBA00022771"/>
    </source>
</evidence>
<name>A0A815JFK0_9BILA</name>
<dbReference type="Proteomes" id="UP000681722">
    <property type="component" value="Unassembled WGS sequence"/>
</dbReference>
<protein>
    <recommendedName>
        <fullName evidence="5">FLYWCH-type domain-containing protein</fullName>
    </recommendedName>
</protein>
<dbReference type="Gene3D" id="2.20.25.240">
    <property type="match status" value="1"/>
</dbReference>
<feature type="domain" description="FLYWCH-type" evidence="5">
    <location>
        <begin position="76"/>
        <end position="127"/>
    </location>
</feature>
<evidence type="ECO:0000256" key="3">
    <source>
        <dbReference type="ARBA" id="ARBA00022833"/>
    </source>
</evidence>
<reference evidence="6" key="1">
    <citation type="submission" date="2021-02" db="EMBL/GenBank/DDBJ databases">
        <authorList>
            <person name="Nowell W R."/>
        </authorList>
    </citation>
    <scope>NUCLEOTIDE SEQUENCE</scope>
</reference>
<gene>
    <name evidence="6" type="ORF">GPM918_LOCUS32358</name>
    <name evidence="7" type="ORF">SRO942_LOCUS33027</name>
</gene>
<dbReference type="Pfam" id="PF04500">
    <property type="entry name" value="FLYWCH"/>
    <property type="match status" value="1"/>
</dbReference>
<dbReference type="InterPro" id="IPR007588">
    <property type="entry name" value="Znf_FLYWCH"/>
</dbReference>
<keyword evidence="8" id="KW-1185">Reference proteome</keyword>
<dbReference type="EMBL" id="CAJNOQ010016473">
    <property type="protein sequence ID" value="CAF1381643.1"/>
    <property type="molecule type" value="Genomic_DNA"/>
</dbReference>
<comment type="caution">
    <text evidence="6">The sequence shown here is derived from an EMBL/GenBank/DDBJ whole genome shotgun (WGS) entry which is preliminary data.</text>
</comment>
<keyword evidence="1" id="KW-0479">Metal-binding</keyword>
<feature type="region of interest" description="Disordered" evidence="4">
    <location>
        <begin position="407"/>
        <end position="426"/>
    </location>
</feature>
<evidence type="ECO:0000256" key="1">
    <source>
        <dbReference type="ARBA" id="ARBA00022723"/>
    </source>
</evidence>
<dbReference type="Gene3D" id="3.90.70.10">
    <property type="entry name" value="Cysteine proteinases"/>
    <property type="match status" value="1"/>
</dbReference>
<proteinExistence type="predicted"/>
<evidence type="ECO:0000313" key="6">
    <source>
        <dbReference type="EMBL" id="CAF1381643.1"/>
    </source>
</evidence>
<organism evidence="6 8">
    <name type="scientific">Didymodactylos carnosus</name>
    <dbReference type="NCBI Taxonomy" id="1234261"/>
    <lineage>
        <taxon>Eukaryota</taxon>
        <taxon>Metazoa</taxon>
        <taxon>Spiralia</taxon>
        <taxon>Gnathifera</taxon>
        <taxon>Rotifera</taxon>
        <taxon>Eurotatoria</taxon>
        <taxon>Bdelloidea</taxon>
        <taxon>Philodinida</taxon>
        <taxon>Philodinidae</taxon>
        <taxon>Didymodactylos</taxon>
    </lineage>
</organism>
<dbReference type="Proteomes" id="UP000663829">
    <property type="component" value="Unassembled WGS sequence"/>
</dbReference>
<keyword evidence="2" id="KW-0863">Zinc-finger</keyword>
<sequence length="670" mass="76488">MYFTNKKTGEQYPLGGFRPSSEPSTAKKFSSSRKFGSAEIPKKVDLREMMTPVKRQGTLQSCKNTSTAISTSVSCTTKQKPRLELQGFSYIKDRFTENKTYWRCIYYNSQKCHARFHTCNITNNVITPPSDHTCKSNGITGELRKFNEDLWYRTMNTQETPDLIITHCCIGMSDEALARLPSRDNIKRRIRMLPLTVTSRGDKFLRCDTGRGPDRMLIFASSEQLDILQSCDDFLVDGTFKVVPEIFYQLYVVHAIYRGHVVPVVYSLLSRKNSDTYQRLINEIAEFAPCWFPASILLDFEKACACEFSIKKNSSKHVDVSRLFIYYNARVKEGNWYEDDGTTIVAAHGRPEPSKQAYEEAMRYRVSEKLSVDTDLGIMKACLARGLPFVFGIQLFESFGQAEDLETKGTVPLPGENEKGRSNGDDWHAMLAGDKGYCYIPYDYMANPKRCLEAHAVQCVMEDGPNALWYPITDSAWKDTSSTTVLSPKHSEHVGWSSDDTTDIYGWDKNKNKADSNYAIEAKKTEETEKQPQTSNGPHILWVDSESKDPLCRHLKAESGVTIAFCETYAMAEEYLSKNIQYIKNCRPFQIICRGYYQSENRNPLNILDLINNNEISYSTSIVVYTRDKSGVERWLAQSPTQAWRQRLFITDDGEQAFNYIKKGWKSGTS</sequence>
<feature type="region of interest" description="Disordered" evidence="4">
    <location>
        <begin position="1"/>
        <end position="31"/>
    </location>
</feature>
<evidence type="ECO:0000313" key="8">
    <source>
        <dbReference type="Proteomes" id="UP000663829"/>
    </source>
</evidence>
<evidence type="ECO:0000259" key="5">
    <source>
        <dbReference type="Pfam" id="PF04500"/>
    </source>
</evidence>
<feature type="compositionally biased region" description="Polar residues" evidence="4">
    <location>
        <begin position="21"/>
        <end position="31"/>
    </location>
</feature>
<feature type="compositionally biased region" description="Basic and acidic residues" evidence="4">
    <location>
        <begin position="416"/>
        <end position="426"/>
    </location>
</feature>
<evidence type="ECO:0000256" key="4">
    <source>
        <dbReference type="SAM" id="MobiDB-lite"/>
    </source>
</evidence>
<dbReference type="GO" id="GO:0008270">
    <property type="term" value="F:zinc ion binding"/>
    <property type="evidence" value="ECO:0007669"/>
    <property type="project" value="UniProtKB-KW"/>
</dbReference>
<dbReference type="AlphaFoldDB" id="A0A815JFK0"/>
<evidence type="ECO:0000313" key="7">
    <source>
        <dbReference type="EMBL" id="CAF4276907.1"/>
    </source>
</evidence>